<dbReference type="EMBL" id="JACAZH010000010">
    <property type="protein sequence ID" value="KAF7357650.1"/>
    <property type="molecule type" value="Genomic_DNA"/>
</dbReference>
<evidence type="ECO:0000313" key="2">
    <source>
        <dbReference type="Proteomes" id="UP000623467"/>
    </source>
</evidence>
<dbReference type="Gene3D" id="3.30.530.20">
    <property type="match status" value="1"/>
</dbReference>
<dbReference type="Pfam" id="PF10604">
    <property type="entry name" value="Polyketide_cyc2"/>
    <property type="match status" value="1"/>
</dbReference>
<dbReference type="PANTHER" id="PTHR36166">
    <property type="entry name" value="CHROMOSOME 9, WHOLE GENOME SHOTGUN SEQUENCE"/>
    <property type="match status" value="1"/>
</dbReference>
<dbReference type="SUPFAM" id="SSF55961">
    <property type="entry name" value="Bet v1-like"/>
    <property type="match status" value="1"/>
</dbReference>
<sequence length="170" mass="19222">MSGVPPLRPSGVFSVGESVLIDAPREKVWQILMDLPSYGKWNPFTRKMTIVSESGSPVDDQTLAVGKVFDSAVNIPPEMAPPRMNGLSRVTTLDHENFRAGWETPAGLSTWFFFYQRWTELTVEDAKTKWETFEVYSGPMAYVVYWLMYKNMLVSLKAMAEALKSRAEAD</sequence>
<keyword evidence="2" id="KW-1185">Reference proteome</keyword>
<evidence type="ECO:0008006" key="3">
    <source>
        <dbReference type="Google" id="ProtNLM"/>
    </source>
</evidence>
<comment type="caution">
    <text evidence="1">The sequence shown here is derived from an EMBL/GenBank/DDBJ whole genome shotgun (WGS) entry which is preliminary data.</text>
</comment>
<dbReference type="InterPro" id="IPR023393">
    <property type="entry name" value="START-like_dom_sf"/>
</dbReference>
<dbReference type="AlphaFoldDB" id="A0A8H6YGP5"/>
<organism evidence="1 2">
    <name type="scientific">Mycena sanguinolenta</name>
    <dbReference type="NCBI Taxonomy" id="230812"/>
    <lineage>
        <taxon>Eukaryota</taxon>
        <taxon>Fungi</taxon>
        <taxon>Dikarya</taxon>
        <taxon>Basidiomycota</taxon>
        <taxon>Agaricomycotina</taxon>
        <taxon>Agaricomycetes</taxon>
        <taxon>Agaricomycetidae</taxon>
        <taxon>Agaricales</taxon>
        <taxon>Marasmiineae</taxon>
        <taxon>Mycenaceae</taxon>
        <taxon>Mycena</taxon>
    </lineage>
</organism>
<dbReference type="OrthoDB" id="509124at2759"/>
<accession>A0A8H6YGP5</accession>
<evidence type="ECO:0000313" key="1">
    <source>
        <dbReference type="EMBL" id="KAF7357650.1"/>
    </source>
</evidence>
<dbReference type="CDD" id="cd07822">
    <property type="entry name" value="SRPBCC_4"/>
    <property type="match status" value="1"/>
</dbReference>
<proteinExistence type="predicted"/>
<reference evidence="1" key="1">
    <citation type="submission" date="2020-05" db="EMBL/GenBank/DDBJ databases">
        <title>Mycena genomes resolve the evolution of fungal bioluminescence.</title>
        <authorList>
            <person name="Tsai I.J."/>
        </authorList>
    </citation>
    <scope>NUCLEOTIDE SEQUENCE</scope>
    <source>
        <strain evidence="1">160909Yilan</strain>
    </source>
</reference>
<dbReference type="Proteomes" id="UP000623467">
    <property type="component" value="Unassembled WGS sequence"/>
</dbReference>
<protein>
    <recommendedName>
        <fullName evidence="3">Coenzyme Q-binding protein COQ10 START domain-containing protein</fullName>
    </recommendedName>
</protein>
<gene>
    <name evidence="1" type="ORF">MSAN_01361600</name>
</gene>
<name>A0A8H6YGP5_9AGAR</name>
<dbReference type="PANTHER" id="PTHR36166:SF1">
    <property type="entry name" value="SRPBCC DOMAIN-CONTAINING PROTEIN"/>
    <property type="match status" value="1"/>
</dbReference>
<dbReference type="InterPro" id="IPR019587">
    <property type="entry name" value="Polyketide_cyclase/dehydratase"/>
</dbReference>